<dbReference type="PANTHER" id="PTHR43507">
    <property type="entry name" value="NADH-UBIQUINONE OXIDOREDUCTASE CHAIN 4"/>
    <property type="match status" value="1"/>
</dbReference>
<evidence type="ECO:0000256" key="6">
    <source>
        <dbReference type="ARBA" id="ARBA00022448"/>
    </source>
</evidence>
<evidence type="ECO:0000256" key="16">
    <source>
        <dbReference type="ARBA" id="ARBA00049551"/>
    </source>
</evidence>
<dbReference type="GO" id="GO:0048039">
    <property type="term" value="F:ubiquinone binding"/>
    <property type="evidence" value="ECO:0007669"/>
    <property type="project" value="TreeGrafter"/>
</dbReference>
<keyword evidence="13 17" id="KW-0830">Ubiquinone</keyword>
<feature type="transmembrane region" description="Helical" evidence="17">
    <location>
        <begin position="92"/>
        <end position="111"/>
    </location>
</feature>
<evidence type="ECO:0000256" key="2">
    <source>
        <dbReference type="ARBA" id="ARBA00004225"/>
    </source>
</evidence>
<sequence length="409" mass="48173">MFISLFLSVLFMNYYFLFLLVLLMFVLGGIWCCFWSGGLFFYDSYGFLVLALMSILVMGFINYFEVDKFLGFSVCWVIYFSLLFFFSNNMMILYIFYELTLIPVLFSILGYGRQVEKIGASYYLVFYTFFFGFPYLFIYSRVCDFFDFVYFDFFLGFEYALVLSFCFLVKFPIYFFHIWLPKAHVEAPTSISMVLAGVMLKLGGAGVLRISKCLSFSFLEFWILLSLVSMTVSSFICMFQSDSKSLAAYSSICHMGFVLLAEVSFMYFAKSMGVVMMLSHGFTSVMMFYFIGEFFHVSGSRMVYYMRGYFNTSSLMSLFFCLTFMSNFSFPFCITFFSEYVMINYWGFLYVISLGFLFFYYMISFYYSIYMLVVFVFGSNFYESKEGAVLVSLPMVFMMYNFFWFLVII</sequence>
<dbReference type="GO" id="GO:0008137">
    <property type="term" value="F:NADH dehydrogenase (ubiquinone) activity"/>
    <property type="evidence" value="ECO:0007669"/>
    <property type="project" value="UniProtKB-UniRule"/>
</dbReference>
<feature type="transmembrane region" description="Helical" evidence="17">
    <location>
        <begin position="246"/>
        <end position="268"/>
    </location>
</feature>
<feature type="transmembrane region" description="Helical" evidence="17">
    <location>
        <begin position="388"/>
        <end position="408"/>
    </location>
</feature>
<keyword evidence="12 17" id="KW-0520">NAD</keyword>
<evidence type="ECO:0000256" key="13">
    <source>
        <dbReference type="ARBA" id="ARBA00023075"/>
    </source>
</evidence>
<feature type="transmembrane region" description="Helical" evidence="17">
    <location>
        <begin position="12"/>
        <end position="38"/>
    </location>
</feature>
<feature type="transmembrane region" description="Helical" evidence="17">
    <location>
        <begin position="315"/>
        <end position="337"/>
    </location>
</feature>
<keyword evidence="9" id="KW-1278">Translocase</keyword>
<accession>A0A4Y6I486</accession>
<evidence type="ECO:0000256" key="8">
    <source>
        <dbReference type="ARBA" id="ARBA00022692"/>
    </source>
</evidence>
<evidence type="ECO:0000256" key="15">
    <source>
        <dbReference type="ARBA" id="ARBA00023136"/>
    </source>
</evidence>
<organism evidence="19">
    <name type="scientific">Physaloptera rara</name>
    <dbReference type="NCBI Taxonomy" id="2358290"/>
    <lineage>
        <taxon>Eukaryota</taxon>
        <taxon>Metazoa</taxon>
        <taxon>Ecdysozoa</taxon>
        <taxon>Nematoda</taxon>
        <taxon>Chromadorea</taxon>
        <taxon>Rhabditida</taxon>
        <taxon>Spirurina</taxon>
        <taxon>Spiruromorpha</taxon>
        <taxon>Physalopteroidea</taxon>
        <taxon>Physalopteridae</taxon>
        <taxon>Physaloptera</taxon>
    </lineage>
</organism>
<comment type="subcellular location">
    <subcellularLocation>
        <location evidence="2 17">Mitochondrion membrane</location>
        <topology evidence="2 17">Multi-pass membrane protein</topology>
    </subcellularLocation>
</comment>
<comment type="catalytic activity">
    <reaction evidence="16 17">
        <text>a ubiquinone + NADH + 5 H(+)(in) = a ubiquinol + NAD(+) + 4 H(+)(out)</text>
        <dbReference type="Rhea" id="RHEA:29091"/>
        <dbReference type="Rhea" id="RHEA-COMP:9565"/>
        <dbReference type="Rhea" id="RHEA-COMP:9566"/>
        <dbReference type="ChEBI" id="CHEBI:15378"/>
        <dbReference type="ChEBI" id="CHEBI:16389"/>
        <dbReference type="ChEBI" id="CHEBI:17976"/>
        <dbReference type="ChEBI" id="CHEBI:57540"/>
        <dbReference type="ChEBI" id="CHEBI:57945"/>
        <dbReference type="EC" id="7.1.1.2"/>
    </reaction>
</comment>
<evidence type="ECO:0000256" key="5">
    <source>
        <dbReference type="ARBA" id="ARBA00021006"/>
    </source>
</evidence>
<evidence type="ECO:0000256" key="9">
    <source>
        <dbReference type="ARBA" id="ARBA00022967"/>
    </source>
</evidence>
<comment type="function">
    <text evidence="1">Core subunit of the mitochondrial membrane respiratory chain NADH dehydrogenase (Complex I) that is believed to belong to the minimal assembly required for catalysis. Complex I functions in the transfer of electrons from NADH to the respiratory chain. The immediate electron acceptor for the enzyme is believed to be ubiquinone.</text>
</comment>
<dbReference type="GO" id="GO:0003954">
    <property type="term" value="F:NADH dehydrogenase activity"/>
    <property type="evidence" value="ECO:0007669"/>
    <property type="project" value="TreeGrafter"/>
</dbReference>
<keyword evidence="14 17" id="KW-0496">Mitochondrion</keyword>
<evidence type="ECO:0000256" key="7">
    <source>
        <dbReference type="ARBA" id="ARBA00022660"/>
    </source>
</evidence>
<dbReference type="InterPro" id="IPR003918">
    <property type="entry name" value="NADH_UbQ_OxRdtase"/>
</dbReference>
<keyword evidence="10 17" id="KW-0249">Electron transport</keyword>
<keyword evidence="15 17" id="KW-0472">Membrane</keyword>
<comment type="function">
    <text evidence="17">Core subunit of the mitochondrial membrane respiratory chain NADH dehydrogenase (Complex I) which catalyzes electron transfer from NADH through the respiratory chain, using ubiquinone as an electron acceptor. Essential for the catalytic activity and assembly of complex I.</text>
</comment>
<evidence type="ECO:0000256" key="17">
    <source>
        <dbReference type="RuleBase" id="RU003297"/>
    </source>
</evidence>
<feature type="transmembrane region" description="Helical" evidence="17">
    <location>
        <begin position="44"/>
        <end position="64"/>
    </location>
</feature>
<reference evidence="19" key="1">
    <citation type="submission" date="2018-09" db="EMBL/GenBank/DDBJ databases">
        <authorList>
            <person name="Jesudoss Chelladurai J.R.J."/>
            <person name="Brewer M.T."/>
        </authorList>
    </citation>
    <scope>NUCLEOTIDE SEQUENCE</scope>
</reference>
<evidence type="ECO:0000256" key="14">
    <source>
        <dbReference type="ARBA" id="ARBA00023128"/>
    </source>
</evidence>
<protein>
    <recommendedName>
        <fullName evidence="5 17">NADH-ubiquinone oxidoreductase chain 4</fullName>
        <ecNumber evidence="4 17">7.1.1.2</ecNumber>
    </recommendedName>
</protein>
<dbReference type="EMBL" id="MH931178">
    <property type="protein sequence ID" value="QDF64303.1"/>
    <property type="molecule type" value="Genomic_DNA"/>
</dbReference>
<feature type="transmembrane region" description="Helical" evidence="17">
    <location>
        <begin position="120"/>
        <end position="139"/>
    </location>
</feature>
<name>A0A4Y6I486_9BILA</name>
<feature type="domain" description="NADH:quinone oxidoreductase/Mrp antiporter transmembrane" evidence="18">
    <location>
        <begin position="87"/>
        <end position="345"/>
    </location>
</feature>
<feature type="transmembrane region" description="Helical" evidence="17">
    <location>
        <begin position="216"/>
        <end position="239"/>
    </location>
</feature>
<keyword evidence="6 17" id="KW-0813">Transport</keyword>
<evidence type="ECO:0000256" key="1">
    <source>
        <dbReference type="ARBA" id="ARBA00003257"/>
    </source>
</evidence>
<dbReference type="GO" id="GO:0015990">
    <property type="term" value="P:electron transport coupled proton transport"/>
    <property type="evidence" value="ECO:0007669"/>
    <property type="project" value="TreeGrafter"/>
</dbReference>
<dbReference type="GO" id="GO:0042773">
    <property type="term" value="P:ATP synthesis coupled electron transport"/>
    <property type="evidence" value="ECO:0007669"/>
    <property type="project" value="InterPro"/>
</dbReference>
<dbReference type="Pfam" id="PF00361">
    <property type="entry name" value="Proton_antipo_M"/>
    <property type="match status" value="1"/>
</dbReference>
<dbReference type="InterPro" id="IPR001750">
    <property type="entry name" value="ND/Mrp_TM"/>
</dbReference>
<keyword evidence="7 17" id="KW-0679">Respiratory chain</keyword>
<dbReference type="PANTHER" id="PTHR43507:SF20">
    <property type="entry name" value="NADH-UBIQUINONE OXIDOREDUCTASE CHAIN 4"/>
    <property type="match status" value="1"/>
</dbReference>
<feature type="transmembrane region" description="Helical" evidence="17">
    <location>
        <begin position="343"/>
        <end position="360"/>
    </location>
</feature>
<proteinExistence type="inferred from homology"/>
<keyword evidence="8 17" id="KW-0812">Transmembrane</keyword>
<evidence type="ECO:0000256" key="12">
    <source>
        <dbReference type="ARBA" id="ARBA00023027"/>
    </source>
</evidence>
<dbReference type="PRINTS" id="PR01437">
    <property type="entry name" value="NUOXDRDTASE4"/>
</dbReference>
<evidence type="ECO:0000313" key="19">
    <source>
        <dbReference type="EMBL" id="QDF64303.1"/>
    </source>
</evidence>
<feature type="transmembrane region" description="Helical" evidence="17">
    <location>
        <begin position="274"/>
        <end position="295"/>
    </location>
</feature>
<evidence type="ECO:0000256" key="10">
    <source>
        <dbReference type="ARBA" id="ARBA00022982"/>
    </source>
</evidence>
<evidence type="ECO:0000256" key="4">
    <source>
        <dbReference type="ARBA" id="ARBA00012944"/>
    </source>
</evidence>
<evidence type="ECO:0000256" key="11">
    <source>
        <dbReference type="ARBA" id="ARBA00022989"/>
    </source>
</evidence>
<feature type="transmembrane region" description="Helical" evidence="17">
    <location>
        <begin position="69"/>
        <end position="86"/>
    </location>
</feature>
<dbReference type="EC" id="7.1.1.2" evidence="4 17"/>
<evidence type="ECO:0000259" key="18">
    <source>
        <dbReference type="Pfam" id="PF00361"/>
    </source>
</evidence>
<dbReference type="GO" id="GO:0031966">
    <property type="term" value="C:mitochondrial membrane"/>
    <property type="evidence" value="ECO:0007669"/>
    <property type="project" value="UniProtKB-SubCell"/>
</dbReference>
<gene>
    <name evidence="19" type="primary">ND4</name>
</gene>
<keyword evidence="11 17" id="KW-1133">Transmembrane helix</keyword>
<comment type="similarity">
    <text evidence="3 17">Belongs to the complex I subunit 4 family.</text>
</comment>
<geneLocation type="mitochondrion" evidence="19"/>
<feature type="transmembrane region" description="Helical" evidence="17">
    <location>
        <begin position="159"/>
        <end position="179"/>
    </location>
</feature>
<evidence type="ECO:0000256" key="3">
    <source>
        <dbReference type="ARBA" id="ARBA00009025"/>
    </source>
</evidence>
<dbReference type="AlphaFoldDB" id="A0A4Y6I486"/>